<organism evidence="1 2">
    <name type="scientific">Mycena venus</name>
    <dbReference type="NCBI Taxonomy" id="2733690"/>
    <lineage>
        <taxon>Eukaryota</taxon>
        <taxon>Fungi</taxon>
        <taxon>Dikarya</taxon>
        <taxon>Basidiomycota</taxon>
        <taxon>Agaricomycotina</taxon>
        <taxon>Agaricomycetes</taxon>
        <taxon>Agaricomycetidae</taxon>
        <taxon>Agaricales</taxon>
        <taxon>Marasmiineae</taxon>
        <taxon>Mycenaceae</taxon>
        <taxon>Mycena</taxon>
    </lineage>
</organism>
<comment type="caution">
    <text evidence="1">The sequence shown here is derived from an EMBL/GenBank/DDBJ whole genome shotgun (WGS) entry which is preliminary data.</text>
</comment>
<reference evidence="1" key="1">
    <citation type="submission" date="2020-05" db="EMBL/GenBank/DDBJ databases">
        <title>Mycena genomes resolve the evolution of fungal bioluminescence.</title>
        <authorList>
            <person name="Tsai I.J."/>
        </authorList>
    </citation>
    <scope>NUCLEOTIDE SEQUENCE</scope>
    <source>
        <strain evidence="1">CCC161011</strain>
    </source>
</reference>
<dbReference type="AlphaFoldDB" id="A0A8H6XXF5"/>
<dbReference type="OrthoDB" id="3048600at2759"/>
<proteinExistence type="predicted"/>
<name>A0A8H6XXF5_9AGAR</name>
<evidence type="ECO:0000313" key="2">
    <source>
        <dbReference type="Proteomes" id="UP000620124"/>
    </source>
</evidence>
<dbReference type="EMBL" id="JACAZI010000010">
    <property type="protein sequence ID" value="KAF7350028.1"/>
    <property type="molecule type" value="Genomic_DNA"/>
</dbReference>
<evidence type="ECO:0000313" key="1">
    <source>
        <dbReference type="EMBL" id="KAF7350028.1"/>
    </source>
</evidence>
<keyword evidence="2" id="KW-1185">Reference proteome</keyword>
<dbReference type="Proteomes" id="UP000620124">
    <property type="component" value="Unassembled WGS sequence"/>
</dbReference>
<gene>
    <name evidence="1" type="ORF">MVEN_01304500</name>
</gene>
<accession>A0A8H6XXF5</accession>
<sequence length="183" mass="20366">MDNNSPPQSPTSVFELVTLADNMLRDCMTESNVTSLNTAIYLLAQTGIAQKLQNARCLDLLATALLTRFSYTGQWIDVQLVPPIRLILAGLIFDTSIFCSVLRDGLDLDTWSVDDNSADIVNFAGNILEAFLHSINLSDLDTAIFLYEEAILARDPLGHHPKIQHQLANAYLIRFRLTSDIEN</sequence>
<protein>
    <submittedName>
        <fullName evidence="1">Uncharacterized protein</fullName>
    </submittedName>
</protein>